<dbReference type="AlphaFoldDB" id="A0A4Z1K850"/>
<comment type="caution">
    <text evidence="3">The sequence shown here is derived from an EMBL/GenBank/DDBJ whole genome shotgun (WGS) entry which is preliminary data.</text>
</comment>
<evidence type="ECO:0000313" key="3">
    <source>
        <dbReference type="EMBL" id="TGO82157.1"/>
    </source>
</evidence>
<feature type="region of interest" description="Disordered" evidence="1">
    <location>
        <begin position="181"/>
        <end position="207"/>
    </location>
</feature>
<accession>A0A4Z1K850</accession>
<gene>
    <name evidence="3" type="ORF">BPOR_0904g00010</name>
</gene>
<evidence type="ECO:0000259" key="2">
    <source>
        <dbReference type="PROSITE" id="PS00036"/>
    </source>
</evidence>
<dbReference type="InterPro" id="IPR004827">
    <property type="entry name" value="bZIP"/>
</dbReference>
<dbReference type="STRING" id="87229.A0A4Z1K850"/>
<keyword evidence="4" id="KW-1185">Reference proteome</keyword>
<protein>
    <recommendedName>
        <fullName evidence="2">BZIP domain-containing protein</fullName>
    </recommendedName>
</protein>
<dbReference type="GO" id="GO:0003700">
    <property type="term" value="F:DNA-binding transcription factor activity"/>
    <property type="evidence" value="ECO:0007669"/>
    <property type="project" value="InterPro"/>
</dbReference>
<dbReference type="InterPro" id="IPR046347">
    <property type="entry name" value="bZIP_sf"/>
</dbReference>
<dbReference type="CDD" id="cd14687">
    <property type="entry name" value="bZIP_ATF2"/>
    <property type="match status" value="1"/>
</dbReference>
<dbReference type="PROSITE" id="PS00036">
    <property type="entry name" value="BZIP_BASIC"/>
    <property type="match status" value="1"/>
</dbReference>
<feature type="region of interest" description="Disordered" evidence="1">
    <location>
        <begin position="487"/>
        <end position="558"/>
    </location>
</feature>
<dbReference type="Gene3D" id="1.20.5.170">
    <property type="match status" value="1"/>
</dbReference>
<dbReference type="Proteomes" id="UP000297280">
    <property type="component" value="Unassembled WGS sequence"/>
</dbReference>
<dbReference type="SUPFAM" id="SSF57959">
    <property type="entry name" value="Leucine zipper domain"/>
    <property type="match status" value="1"/>
</dbReference>
<evidence type="ECO:0000313" key="4">
    <source>
        <dbReference type="Proteomes" id="UP000297280"/>
    </source>
</evidence>
<reference evidence="3 4" key="1">
    <citation type="submission" date="2017-12" db="EMBL/GenBank/DDBJ databases">
        <title>Comparative genomics of Botrytis spp.</title>
        <authorList>
            <person name="Valero-Jimenez C.A."/>
            <person name="Tapia P."/>
            <person name="Veloso J."/>
            <person name="Silva-Moreno E."/>
            <person name="Staats M."/>
            <person name="Valdes J.H."/>
            <person name="Van Kan J.A.L."/>
        </authorList>
    </citation>
    <scope>NUCLEOTIDE SEQUENCE [LARGE SCALE GENOMIC DNA]</scope>
    <source>
        <strain evidence="3 4">MUCL3349</strain>
    </source>
</reference>
<feature type="compositionally biased region" description="Polar residues" evidence="1">
    <location>
        <begin position="183"/>
        <end position="198"/>
    </location>
</feature>
<feature type="domain" description="BZIP" evidence="2">
    <location>
        <begin position="223"/>
        <end position="238"/>
    </location>
</feature>
<dbReference type="EMBL" id="PQXO01000899">
    <property type="protein sequence ID" value="TGO82157.1"/>
    <property type="molecule type" value="Genomic_DNA"/>
</dbReference>
<sequence>MYRAKFQQPHPGQLNFDEFVAEDMQKIQSNNITSNLFVTPRTEKAQADWNELIINGNDQAFMDLNIAEDDSFSTMFDDVIQIPNTAFNMNTNEEQQDGIGWSPNTTANSINPFTNPFTNISESSLNVGNSHLPTSQTKISSKSPTEIAPLEIEVATNPPNNNLAILKPSKKRVLSPLAHLEDTQSLTTNSNSIPTTSLPPKKKRRPRARKILTPAEILRARERYLEKNRRAARKCRLKKKAEINADQEKYDLCVAEMNATKTKLLESRRELLNLIEICKGMVREGCGDAAIRKFVANWERREEAYRGMLESADVGVEAWKLIEKCRSARLGEGALGDAMDLEGDPEGFMCGANLWEAGNVCDVGNEANVEEADCDMDPGSIGCDELASVDSLQSSPLIQQTQLCEQQINSQQQRPPDLRWHEVITSLQQSYALDPITAVPNHNENGKFLFQKLLDQITKSKSTPVPMDTLNSPLFQQQEPNIVSIEDSSTSTPIDLASTSPLNHPAQVQSLPRPQVPDLQQQSNCYLATSRTRHQSLDSGYGSFSSASSSQKNSAPPS</sequence>
<evidence type="ECO:0000256" key="1">
    <source>
        <dbReference type="SAM" id="MobiDB-lite"/>
    </source>
</evidence>
<feature type="compositionally biased region" description="Low complexity" evidence="1">
    <location>
        <begin position="537"/>
        <end position="558"/>
    </location>
</feature>
<organism evidence="3 4">
    <name type="scientific">Botrytis porri</name>
    <dbReference type="NCBI Taxonomy" id="87229"/>
    <lineage>
        <taxon>Eukaryota</taxon>
        <taxon>Fungi</taxon>
        <taxon>Dikarya</taxon>
        <taxon>Ascomycota</taxon>
        <taxon>Pezizomycotina</taxon>
        <taxon>Leotiomycetes</taxon>
        <taxon>Helotiales</taxon>
        <taxon>Sclerotiniaceae</taxon>
        <taxon>Botrytis</taxon>
    </lineage>
</organism>
<feature type="compositionally biased region" description="Polar residues" evidence="1">
    <location>
        <begin position="487"/>
        <end position="530"/>
    </location>
</feature>
<proteinExistence type="predicted"/>
<name>A0A4Z1K850_9HELO</name>